<reference evidence="7 8" key="1">
    <citation type="submission" date="2019-09" db="EMBL/GenBank/DDBJ databases">
        <title>Draft genome sequences of 48 bacterial type strains from the CCUG.</title>
        <authorList>
            <person name="Tunovic T."/>
            <person name="Pineiro-Iglesias B."/>
            <person name="Unosson C."/>
            <person name="Inganas E."/>
            <person name="Ohlen M."/>
            <person name="Cardew S."/>
            <person name="Jensie-Markopoulos S."/>
            <person name="Salva-Serra F."/>
            <person name="Jaen-Luchoro D."/>
            <person name="Karlsson R."/>
            <person name="Svensson-Stadler L."/>
            <person name="Chun J."/>
            <person name="Moore E."/>
        </authorList>
    </citation>
    <scope>NUCLEOTIDE SEQUENCE [LARGE SCALE GENOMIC DNA]</scope>
    <source>
        <strain evidence="7 8">CCUG 30977</strain>
    </source>
</reference>
<dbReference type="InterPro" id="IPR012340">
    <property type="entry name" value="NA-bd_OB-fold"/>
</dbReference>
<keyword evidence="1 7" id="KW-0436">Ligase</keyword>
<keyword evidence="5" id="KW-0732">Signal</keyword>
<dbReference type="CDD" id="cd07896">
    <property type="entry name" value="Adenylation_kDNA_ligase_like"/>
    <property type="match status" value="1"/>
</dbReference>
<dbReference type="CDD" id="cd08041">
    <property type="entry name" value="OBF_kDNA_ligase_like"/>
    <property type="match status" value="1"/>
</dbReference>
<keyword evidence="2" id="KW-0235">DNA replication</keyword>
<evidence type="ECO:0000256" key="4">
    <source>
        <dbReference type="ARBA" id="ARBA00023204"/>
    </source>
</evidence>
<accession>A0A643FH87</accession>
<organism evidence="7 8">
    <name type="scientific">Ideonella dechloratans</name>
    <dbReference type="NCBI Taxonomy" id="36863"/>
    <lineage>
        <taxon>Bacteria</taxon>
        <taxon>Pseudomonadati</taxon>
        <taxon>Pseudomonadota</taxon>
        <taxon>Betaproteobacteria</taxon>
        <taxon>Burkholderiales</taxon>
        <taxon>Sphaerotilaceae</taxon>
        <taxon>Ideonella</taxon>
    </lineage>
</organism>
<evidence type="ECO:0000256" key="3">
    <source>
        <dbReference type="ARBA" id="ARBA00022763"/>
    </source>
</evidence>
<dbReference type="InterPro" id="IPR050326">
    <property type="entry name" value="NAD_dep_DNA_ligaseB"/>
</dbReference>
<feature type="chain" id="PRO_5025008550" evidence="5">
    <location>
        <begin position="27"/>
        <end position="291"/>
    </location>
</feature>
<dbReference type="AlphaFoldDB" id="A0A643FH87"/>
<dbReference type="Gene3D" id="2.40.50.140">
    <property type="entry name" value="Nucleic acid-binding proteins"/>
    <property type="match status" value="1"/>
</dbReference>
<dbReference type="Gene3D" id="3.30.470.30">
    <property type="entry name" value="DNA ligase/mRNA capping enzyme"/>
    <property type="match status" value="1"/>
</dbReference>
<dbReference type="OrthoDB" id="9782700at2"/>
<evidence type="ECO:0000256" key="2">
    <source>
        <dbReference type="ARBA" id="ARBA00022705"/>
    </source>
</evidence>
<keyword evidence="3" id="KW-0227">DNA damage</keyword>
<dbReference type="SUPFAM" id="SSF56091">
    <property type="entry name" value="DNA ligase/mRNA capping enzyme, catalytic domain"/>
    <property type="match status" value="1"/>
</dbReference>
<dbReference type="SUPFAM" id="SSF50249">
    <property type="entry name" value="Nucleic acid-binding proteins"/>
    <property type="match status" value="1"/>
</dbReference>
<protein>
    <submittedName>
        <fullName evidence="7">DNA ligase</fullName>
    </submittedName>
</protein>
<dbReference type="EMBL" id="VZPB01000003">
    <property type="protein sequence ID" value="KAB0584927.1"/>
    <property type="molecule type" value="Genomic_DNA"/>
</dbReference>
<dbReference type="RefSeq" id="WP_151122243.1">
    <property type="nucleotide sequence ID" value="NZ_CP088081.1"/>
</dbReference>
<dbReference type="GO" id="GO:0006260">
    <property type="term" value="P:DNA replication"/>
    <property type="evidence" value="ECO:0007669"/>
    <property type="project" value="UniProtKB-KW"/>
</dbReference>
<keyword evidence="4" id="KW-0234">DNA repair</keyword>
<dbReference type="Gene3D" id="3.30.1490.70">
    <property type="match status" value="1"/>
</dbReference>
<dbReference type="PANTHER" id="PTHR47810:SF1">
    <property type="entry name" value="DNA LIGASE B"/>
    <property type="match status" value="1"/>
</dbReference>
<feature type="domain" description="DNA ligase OB-like" evidence="6">
    <location>
        <begin position="222"/>
        <end position="287"/>
    </location>
</feature>
<sequence length="291" mass="31246">MDLPHHPALGASLLPLAAWTALTALAPPAAGAESAPDLLLARDWTAGRSPQGFLVSEKFDGVRALWDGRRLRFRGGGVVAAPDWFLARLPRQALDGELWLGHGRFDEVSALLRRGDPQDPGWRALQYRVFELPGAPGGFAQRAAQIEALVAAAAWPQLVAVAQRPMADATALQQWLDEVVAAGGEGLVLHRADAVFQTGRTEALFKFKPVQDAEAVVIGHAPGHGKYAGQVGALRVRNDAGQVFLLGSGLKDSQRREPLPVGTRVTYSWRGLTATGLPRFATLLRVREPGF</sequence>
<dbReference type="GO" id="GO:0006281">
    <property type="term" value="P:DNA repair"/>
    <property type="evidence" value="ECO:0007669"/>
    <property type="project" value="UniProtKB-KW"/>
</dbReference>
<dbReference type="Pfam" id="PF14743">
    <property type="entry name" value="DNA_ligase_OB_2"/>
    <property type="match status" value="1"/>
</dbReference>
<gene>
    <name evidence="7" type="ORF">F7Q92_01865</name>
</gene>
<evidence type="ECO:0000259" key="6">
    <source>
        <dbReference type="Pfam" id="PF14743"/>
    </source>
</evidence>
<evidence type="ECO:0000256" key="1">
    <source>
        <dbReference type="ARBA" id="ARBA00022598"/>
    </source>
</evidence>
<name>A0A643FH87_IDEDE</name>
<dbReference type="InterPro" id="IPR029319">
    <property type="entry name" value="DNA_ligase_OB"/>
</dbReference>
<dbReference type="PANTHER" id="PTHR47810">
    <property type="entry name" value="DNA LIGASE"/>
    <property type="match status" value="1"/>
</dbReference>
<comment type="caution">
    <text evidence="7">The sequence shown here is derived from an EMBL/GenBank/DDBJ whole genome shotgun (WGS) entry which is preliminary data.</text>
</comment>
<feature type="signal peptide" evidence="5">
    <location>
        <begin position="1"/>
        <end position="26"/>
    </location>
</feature>
<evidence type="ECO:0000313" key="8">
    <source>
        <dbReference type="Proteomes" id="UP000430120"/>
    </source>
</evidence>
<dbReference type="Proteomes" id="UP000430120">
    <property type="component" value="Unassembled WGS sequence"/>
</dbReference>
<dbReference type="GO" id="GO:0016874">
    <property type="term" value="F:ligase activity"/>
    <property type="evidence" value="ECO:0007669"/>
    <property type="project" value="UniProtKB-KW"/>
</dbReference>
<proteinExistence type="predicted"/>
<dbReference type="NCBIfam" id="NF006592">
    <property type="entry name" value="PRK09125.1"/>
    <property type="match status" value="1"/>
</dbReference>
<evidence type="ECO:0000256" key="5">
    <source>
        <dbReference type="SAM" id="SignalP"/>
    </source>
</evidence>
<evidence type="ECO:0000313" key="7">
    <source>
        <dbReference type="EMBL" id="KAB0584927.1"/>
    </source>
</evidence>
<keyword evidence="8" id="KW-1185">Reference proteome</keyword>